<protein>
    <submittedName>
        <fullName evidence="1">Uncharacterized protein</fullName>
    </submittedName>
</protein>
<dbReference type="Proteomes" id="UP001056120">
    <property type="component" value="Linkage Group LG11"/>
</dbReference>
<gene>
    <name evidence="1" type="ORF">L1987_32630</name>
</gene>
<keyword evidence="2" id="KW-1185">Reference proteome</keyword>
<accession>A0ACB9HNS3</accession>
<evidence type="ECO:0000313" key="2">
    <source>
        <dbReference type="Proteomes" id="UP001056120"/>
    </source>
</evidence>
<dbReference type="EMBL" id="CM042028">
    <property type="protein sequence ID" value="KAI3797374.1"/>
    <property type="molecule type" value="Genomic_DNA"/>
</dbReference>
<proteinExistence type="predicted"/>
<organism evidence="1 2">
    <name type="scientific">Smallanthus sonchifolius</name>
    <dbReference type="NCBI Taxonomy" id="185202"/>
    <lineage>
        <taxon>Eukaryota</taxon>
        <taxon>Viridiplantae</taxon>
        <taxon>Streptophyta</taxon>
        <taxon>Embryophyta</taxon>
        <taxon>Tracheophyta</taxon>
        <taxon>Spermatophyta</taxon>
        <taxon>Magnoliopsida</taxon>
        <taxon>eudicotyledons</taxon>
        <taxon>Gunneridae</taxon>
        <taxon>Pentapetalae</taxon>
        <taxon>asterids</taxon>
        <taxon>campanulids</taxon>
        <taxon>Asterales</taxon>
        <taxon>Asteraceae</taxon>
        <taxon>Asteroideae</taxon>
        <taxon>Heliantheae alliance</taxon>
        <taxon>Millerieae</taxon>
        <taxon>Smallanthus</taxon>
    </lineage>
</organism>
<name>A0ACB9HNS3_9ASTR</name>
<evidence type="ECO:0000313" key="1">
    <source>
        <dbReference type="EMBL" id="KAI3797374.1"/>
    </source>
</evidence>
<reference evidence="2" key="1">
    <citation type="journal article" date="2022" name="Mol. Ecol. Resour.">
        <title>The genomes of chicory, endive, great burdock and yacon provide insights into Asteraceae palaeo-polyploidization history and plant inulin production.</title>
        <authorList>
            <person name="Fan W."/>
            <person name="Wang S."/>
            <person name="Wang H."/>
            <person name="Wang A."/>
            <person name="Jiang F."/>
            <person name="Liu H."/>
            <person name="Zhao H."/>
            <person name="Xu D."/>
            <person name="Zhang Y."/>
        </authorList>
    </citation>
    <scope>NUCLEOTIDE SEQUENCE [LARGE SCALE GENOMIC DNA]</scope>
    <source>
        <strain evidence="2">cv. Yunnan</strain>
    </source>
</reference>
<comment type="caution">
    <text evidence="1">The sequence shown here is derived from an EMBL/GenBank/DDBJ whole genome shotgun (WGS) entry which is preliminary data.</text>
</comment>
<reference evidence="1 2" key="2">
    <citation type="journal article" date="2022" name="Mol. Ecol. Resour.">
        <title>The genomes of chicory, endive, great burdock and yacon provide insights into Asteraceae paleo-polyploidization history and plant inulin production.</title>
        <authorList>
            <person name="Fan W."/>
            <person name="Wang S."/>
            <person name="Wang H."/>
            <person name="Wang A."/>
            <person name="Jiang F."/>
            <person name="Liu H."/>
            <person name="Zhao H."/>
            <person name="Xu D."/>
            <person name="Zhang Y."/>
        </authorList>
    </citation>
    <scope>NUCLEOTIDE SEQUENCE [LARGE SCALE GENOMIC DNA]</scope>
    <source>
        <strain evidence="2">cv. Yunnan</strain>
        <tissue evidence="1">Leaves</tissue>
    </source>
</reference>
<sequence>MTEILVCHTPRSKTPLVDFGESKRIQLSPSDDTIVYDEPFHVCVGDNTQGWEWYPDMIRSSIRQERVPPPHVADATSSSSQTLPPLPYPLEQALAAFVATMDREIRNMQDVAGEITGLLQQRSQANQRIEKLTADLAETDHYHENLVTSFQEIEARVNVL</sequence>